<dbReference type="RefSeq" id="WP_129047728.1">
    <property type="nucleotide sequence ID" value="NZ_SDHX01000001.1"/>
</dbReference>
<dbReference type="PROSITE" id="PS51318">
    <property type="entry name" value="TAT"/>
    <property type="match status" value="1"/>
</dbReference>
<evidence type="ECO:0000313" key="4">
    <source>
        <dbReference type="Proteomes" id="UP000290218"/>
    </source>
</evidence>
<dbReference type="InterPro" id="IPR050490">
    <property type="entry name" value="Bact_solute-bd_prot1"/>
</dbReference>
<dbReference type="PANTHER" id="PTHR43649:SF30">
    <property type="entry name" value="ABC TRANSPORTER SUBSTRATE-BINDING PROTEIN"/>
    <property type="match status" value="1"/>
</dbReference>
<comment type="caution">
    <text evidence="3">The sequence shown here is derived from an EMBL/GenBank/DDBJ whole genome shotgun (WGS) entry which is preliminary data.</text>
</comment>
<dbReference type="PANTHER" id="PTHR43649">
    <property type="entry name" value="ARABINOSE-BINDING PROTEIN-RELATED"/>
    <property type="match status" value="1"/>
</dbReference>
<dbReference type="CDD" id="cd14748">
    <property type="entry name" value="PBP2_UgpB"/>
    <property type="match status" value="1"/>
</dbReference>
<evidence type="ECO:0000313" key="3">
    <source>
        <dbReference type="EMBL" id="RXK56359.1"/>
    </source>
</evidence>
<dbReference type="InterPro" id="IPR019546">
    <property type="entry name" value="TAT_signal_bac_arc"/>
</dbReference>
<evidence type="ECO:0000256" key="2">
    <source>
        <dbReference type="ARBA" id="ARBA00008520"/>
    </source>
</evidence>
<name>A0A4V1M6R9_9BACT</name>
<gene>
    <name evidence="3" type="ORF">ESB00_10960</name>
</gene>
<organism evidence="3 4">
    <name type="scientific">Oleiharenicola lentus</name>
    <dbReference type="NCBI Taxonomy" id="2508720"/>
    <lineage>
        <taxon>Bacteria</taxon>
        <taxon>Pseudomonadati</taxon>
        <taxon>Verrucomicrobiota</taxon>
        <taxon>Opitutia</taxon>
        <taxon>Opitutales</taxon>
        <taxon>Opitutaceae</taxon>
        <taxon>Oleiharenicola</taxon>
    </lineage>
</organism>
<dbReference type="GO" id="GO:0042597">
    <property type="term" value="C:periplasmic space"/>
    <property type="evidence" value="ECO:0007669"/>
    <property type="project" value="UniProtKB-SubCell"/>
</dbReference>
<dbReference type="PROSITE" id="PS51257">
    <property type="entry name" value="PROKAR_LIPOPROTEIN"/>
    <property type="match status" value="1"/>
</dbReference>
<protein>
    <submittedName>
        <fullName evidence="3">ABC transporter substrate-binding protein</fullName>
    </submittedName>
</protein>
<accession>A0A4V1M6R9</accession>
<evidence type="ECO:0000256" key="1">
    <source>
        <dbReference type="ARBA" id="ARBA00004418"/>
    </source>
</evidence>
<dbReference type="OrthoDB" id="9795467at2"/>
<comment type="subcellular location">
    <subcellularLocation>
        <location evidence="1">Periplasm</location>
    </subcellularLocation>
</comment>
<dbReference type="InterPro" id="IPR006311">
    <property type="entry name" value="TAT_signal"/>
</dbReference>
<dbReference type="EMBL" id="SDHX01000001">
    <property type="protein sequence ID" value="RXK56359.1"/>
    <property type="molecule type" value="Genomic_DNA"/>
</dbReference>
<dbReference type="SUPFAM" id="SSF53850">
    <property type="entry name" value="Periplasmic binding protein-like II"/>
    <property type="match status" value="1"/>
</dbReference>
<reference evidence="3 4" key="1">
    <citation type="submission" date="2019-01" db="EMBL/GenBank/DDBJ databases">
        <title>Lacunisphaera sp. strain TWA-58.</title>
        <authorList>
            <person name="Chen W.-M."/>
        </authorList>
    </citation>
    <scope>NUCLEOTIDE SEQUENCE [LARGE SCALE GENOMIC DNA]</scope>
    <source>
        <strain evidence="3 4">TWA-58</strain>
    </source>
</reference>
<dbReference type="InterPro" id="IPR006059">
    <property type="entry name" value="SBP"/>
</dbReference>
<proteinExistence type="inferred from homology"/>
<comment type="similarity">
    <text evidence="2">Belongs to the bacterial solute-binding protein 1 family.</text>
</comment>
<sequence>MPALNRREFLRLSAAGSAAALFGSGCRRDDSALRGRIHLTYWEKWTGEEGEAIRKVVDDFNRSQDRIYVEYLNMSHIDRKVIIATAGGMGPDIAGVWSHTLSTLADLNALMPLDELMAAEPEGPAWMNRFYPAVAGLMRHRGQVYGLPSMHMVSALFWNKTMFREAGLDPERPPQTLREFDEFNRLLTRKDPHTGRLKQAGFLSSEPNFVNWQYLNWFGGQSWDGEKITIATDPGNLAALQWIRAKTEEVGLQEFRIFASGAAGSSSLSFSSPNNPFYTGKLGMTFYGVWFYSYLRRFAPGLDWGCAPWPEVVPGIRDYTYVESDILVVPRGCRHPEAAWKFLRYVTSANLAARSEAELRGVEKLGWLQRRPSSLRAWSPFLAENHPNPQIEVFRRLSDSPNAARIIPLGIAREYIGENLAMFERVRNLSQKPEDALRYVHGRLSESWATHQRSLRRHGLLA</sequence>
<dbReference type="Proteomes" id="UP000290218">
    <property type="component" value="Unassembled WGS sequence"/>
</dbReference>
<dbReference type="AlphaFoldDB" id="A0A4V1M6R9"/>
<dbReference type="Gene3D" id="3.40.190.10">
    <property type="entry name" value="Periplasmic binding protein-like II"/>
    <property type="match status" value="2"/>
</dbReference>
<dbReference type="Pfam" id="PF01547">
    <property type="entry name" value="SBP_bac_1"/>
    <property type="match status" value="1"/>
</dbReference>
<keyword evidence="4" id="KW-1185">Reference proteome</keyword>
<dbReference type="NCBIfam" id="TIGR01409">
    <property type="entry name" value="TAT_signal_seq"/>
    <property type="match status" value="1"/>
</dbReference>